<organism evidence="1 2">
    <name type="scientific">Elysia crispata</name>
    <name type="common">lettuce slug</name>
    <dbReference type="NCBI Taxonomy" id="231223"/>
    <lineage>
        <taxon>Eukaryota</taxon>
        <taxon>Metazoa</taxon>
        <taxon>Spiralia</taxon>
        <taxon>Lophotrochozoa</taxon>
        <taxon>Mollusca</taxon>
        <taxon>Gastropoda</taxon>
        <taxon>Heterobranchia</taxon>
        <taxon>Euthyneura</taxon>
        <taxon>Panpulmonata</taxon>
        <taxon>Sacoglossa</taxon>
        <taxon>Placobranchoidea</taxon>
        <taxon>Plakobranchidae</taxon>
        <taxon>Elysia</taxon>
    </lineage>
</organism>
<name>A0AAE1EAK9_9GAST</name>
<evidence type="ECO:0000313" key="1">
    <source>
        <dbReference type="EMBL" id="KAK3799620.1"/>
    </source>
</evidence>
<keyword evidence="2" id="KW-1185">Reference proteome</keyword>
<evidence type="ECO:0000313" key="2">
    <source>
        <dbReference type="Proteomes" id="UP001283361"/>
    </source>
</evidence>
<accession>A0AAE1EAK9</accession>
<protein>
    <submittedName>
        <fullName evidence="1">Uncharacterized protein</fullName>
    </submittedName>
</protein>
<sequence length="85" mass="9412">MTEALQRSRSAQVKLKETLKDLGKLEAQQSLRGFIQLPDNFLALKPQPPKTGSQSQAGVFKRSPVIGWSFDLNRKGLATGSEEKK</sequence>
<comment type="caution">
    <text evidence="1">The sequence shown here is derived from an EMBL/GenBank/DDBJ whole genome shotgun (WGS) entry which is preliminary data.</text>
</comment>
<proteinExistence type="predicted"/>
<dbReference type="Proteomes" id="UP001283361">
    <property type="component" value="Unassembled WGS sequence"/>
</dbReference>
<dbReference type="EMBL" id="JAWDGP010000547">
    <property type="protein sequence ID" value="KAK3799620.1"/>
    <property type="molecule type" value="Genomic_DNA"/>
</dbReference>
<gene>
    <name evidence="1" type="ORF">RRG08_059666</name>
</gene>
<reference evidence="1" key="1">
    <citation type="journal article" date="2023" name="G3 (Bethesda)">
        <title>A reference genome for the long-term kleptoplast-retaining sea slug Elysia crispata morphotype clarki.</title>
        <authorList>
            <person name="Eastman K.E."/>
            <person name="Pendleton A.L."/>
            <person name="Shaikh M.A."/>
            <person name="Suttiyut T."/>
            <person name="Ogas R."/>
            <person name="Tomko P."/>
            <person name="Gavelis G."/>
            <person name="Widhalm J.R."/>
            <person name="Wisecaver J.H."/>
        </authorList>
    </citation>
    <scope>NUCLEOTIDE SEQUENCE</scope>
    <source>
        <strain evidence="1">ECLA1</strain>
    </source>
</reference>
<dbReference type="AlphaFoldDB" id="A0AAE1EAK9"/>